<sequence length="279" mass="32168">MSEWSCEDEKRFQVALFCYPEDFPNRWEKIAEVVGFSKEIVYQRYQILQIELGQVSPPQYTNSSINNQPHKNNRKFWTLEEHALFLLGEQKYGRGHWKNISEKAVGTRNATQVASHAQKFYIRQREKETIVHSRGSIHDFTLANYPPEYLKYLLSSRPHLMPGSCRIMQQPNTSIHRHLALHNDNHSLPVTQLGTHIPSTLYQSHQDALPTHYDHLVIEGKAEDLSSIRGNTHPGVSDEVMDEKDMNVNNICDNEQGNTIAGSSPSQREDLKSGNTRRY</sequence>
<keyword evidence="10" id="KW-1185">Reference proteome</keyword>
<evidence type="ECO:0000256" key="3">
    <source>
        <dbReference type="ARBA" id="ARBA00023163"/>
    </source>
</evidence>
<feature type="compositionally biased region" description="Polar residues" evidence="5">
    <location>
        <begin position="254"/>
        <end position="266"/>
    </location>
</feature>
<dbReference type="AlphaFoldDB" id="A0AAE1MW48"/>
<evidence type="ECO:0000256" key="5">
    <source>
        <dbReference type="SAM" id="MobiDB-lite"/>
    </source>
</evidence>
<keyword evidence="4" id="KW-0539">Nucleus</keyword>
<organism evidence="9 10">
    <name type="scientific">Acacia crassicarpa</name>
    <name type="common">northern wattle</name>
    <dbReference type="NCBI Taxonomy" id="499986"/>
    <lineage>
        <taxon>Eukaryota</taxon>
        <taxon>Viridiplantae</taxon>
        <taxon>Streptophyta</taxon>
        <taxon>Embryophyta</taxon>
        <taxon>Tracheophyta</taxon>
        <taxon>Spermatophyta</taxon>
        <taxon>Magnoliopsida</taxon>
        <taxon>eudicotyledons</taxon>
        <taxon>Gunneridae</taxon>
        <taxon>Pentapetalae</taxon>
        <taxon>rosids</taxon>
        <taxon>fabids</taxon>
        <taxon>Fabales</taxon>
        <taxon>Fabaceae</taxon>
        <taxon>Caesalpinioideae</taxon>
        <taxon>mimosoid clade</taxon>
        <taxon>Acacieae</taxon>
        <taxon>Acacia</taxon>
    </lineage>
</organism>
<dbReference type="Pfam" id="PF00249">
    <property type="entry name" value="Myb_DNA-binding"/>
    <property type="match status" value="1"/>
</dbReference>
<comment type="subcellular location">
    <subcellularLocation>
        <location evidence="1">Nucleus</location>
    </subcellularLocation>
</comment>
<evidence type="ECO:0000259" key="7">
    <source>
        <dbReference type="PROSITE" id="PS51293"/>
    </source>
</evidence>
<dbReference type="NCBIfam" id="TIGR01557">
    <property type="entry name" value="myb_SHAQKYF"/>
    <property type="match status" value="1"/>
</dbReference>
<reference evidence="9" key="1">
    <citation type="submission" date="2023-10" db="EMBL/GenBank/DDBJ databases">
        <title>Chromosome-level genome of the transformable northern wattle, Acacia crassicarpa.</title>
        <authorList>
            <person name="Massaro I."/>
            <person name="Sinha N.R."/>
            <person name="Poethig S."/>
            <person name="Leichty A.R."/>
        </authorList>
    </citation>
    <scope>NUCLEOTIDE SEQUENCE</scope>
    <source>
        <strain evidence="9">Acra3RX</strain>
        <tissue evidence="9">Leaf</tissue>
    </source>
</reference>
<dbReference type="PROSITE" id="PS51294">
    <property type="entry name" value="HTH_MYB"/>
    <property type="match status" value="1"/>
</dbReference>
<dbReference type="CDD" id="cd00167">
    <property type="entry name" value="SANT"/>
    <property type="match status" value="1"/>
</dbReference>
<evidence type="ECO:0000256" key="1">
    <source>
        <dbReference type="ARBA" id="ARBA00004123"/>
    </source>
</evidence>
<dbReference type="PROSITE" id="PS50090">
    <property type="entry name" value="MYB_LIKE"/>
    <property type="match status" value="1"/>
</dbReference>
<evidence type="ECO:0000256" key="4">
    <source>
        <dbReference type="ARBA" id="ARBA00023242"/>
    </source>
</evidence>
<dbReference type="SUPFAM" id="SSF46689">
    <property type="entry name" value="Homeodomain-like"/>
    <property type="match status" value="2"/>
</dbReference>
<proteinExistence type="predicted"/>
<dbReference type="PANTHER" id="PTHR44042:SF67">
    <property type="entry name" value="MYB-LIKE PROTEIN I"/>
    <property type="match status" value="1"/>
</dbReference>
<dbReference type="InterPro" id="IPR001005">
    <property type="entry name" value="SANT/Myb"/>
</dbReference>
<gene>
    <name evidence="9" type="ORF">QN277_016191</name>
</gene>
<name>A0AAE1MW48_9FABA</name>
<dbReference type="InterPro" id="IPR017930">
    <property type="entry name" value="Myb_dom"/>
</dbReference>
<keyword evidence="3" id="KW-0804">Transcription</keyword>
<feature type="region of interest" description="Disordered" evidence="5">
    <location>
        <begin position="254"/>
        <end position="279"/>
    </location>
</feature>
<keyword evidence="2" id="KW-0805">Transcription regulation</keyword>
<evidence type="ECO:0000313" key="9">
    <source>
        <dbReference type="EMBL" id="KAK4278332.1"/>
    </source>
</evidence>
<dbReference type="InterPro" id="IPR006447">
    <property type="entry name" value="Myb_dom_plants"/>
</dbReference>
<dbReference type="GO" id="GO:0003677">
    <property type="term" value="F:DNA binding"/>
    <property type="evidence" value="ECO:0007669"/>
    <property type="project" value="InterPro"/>
</dbReference>
<feature type="domain" description="HTH myb-type" evidence="8">
    <location>
        <begin position="73"/>
        <end position="125"/>
    </location>
</feature>
<evidence type="ECO:0000259" key="8">
    <source>
        <dbReference type="PROSITE" id="PS51294"/>
    </source>
</evidence>
<dbReference type="GO" id="GO:0005634">
    <property type="term" value="C:nucleus"/>
    <property type="evidence" value="ECO:0007669"/>
    <property type="project" value="UniProtKB-SubCell"/>
</dbReference>
<evidence type="ECO:0000313" key="10">
    <source>
        <dbReference type="Proteomes" id="UP001293593"/>
    </source>
</evidence>
<evidence type="ECO:0000259" key="6">
    <source>
        <dbReference type="PROSITE" id="PS50090"/>
    </source>
</evidence>
<comment type="caution">
    <text evidence="9">The sequence shown here is derived from an EMBL/GenBank/DDBJ whole genome shotgun (WGS) entry which is preliminary data.</text>
</comment>
<accession>A0AAE1MW48</accession>
<dbReference type="InterPro" id="IPR009057">
    <property type="entry name" value="Homeodomain-like_sf"/>
</dbReference>
<dbReference type="PANTHER" id="PTHR44042">
    <property type="entry name" value="DUPLICATED HOMEODOMAIN-LIKE SUPERFAMILY PROTEIN-RELATED"/>
    <property type="match status" value="1"/>
</dbReference>
<feature type="domain" description="SANT" evidence="7">
    <location>
        <begin position="77"/>
        <end position="125"/>
    </location>
</feature>
<evidence type="ECO:0000256" key="2">
    <source>
        <dbReference type="ARBA" id="ARBA00023015"/>
    </source>
</evidence>
<protein>
    <submittedName>
        <fullName evidence="9">Uncharacterized protein</fullName>
    </submittedName>
</protein>
<dbReference type="Gene3D" id="1.10.10.60">
    <property type="entry name" value="Homeodomain-like"/>
    <property type="match status" value="2"/>
</dbReference>
<feature type="domain" description="Myb-like" evidence="6">
    <location>
        <begin position="69"/>
        <end position="121"/>
    </location>
</feature>
<dbReference type="SMART" id="SM00717">
    <property type="entry name" value="SANT"/>
    <property type="match status" value="2"/>
</dbReference>
<dbReference type="InterPro" id="IPR017884">
    <property type="entry name" value="SANT_dom"/>
</dbReference>
<dbReference type="PROSITE" id="PS51293">
    <property type="entry name" value="SANT"/>
    <property type="match status" value="1"/>
</dbReference>
<dbReference type="Proteomes" id="UP001293593">
    <property type="component" value="Unassembled WGS sequence"/>
</dbReference>
<dbReference type="EMBL" id="JAWXYG010000003">
    <property type="protein sequence ID" value="KAK4278332.1"/>
    <property type="molecule type" value="Genomic_DNA"/>
</dbReference>